<name>A0ABD3LYA3_9STRA</name>
<proteinExistence type="predicted"/>
<dbReference type="Pfam" id="PF00069">
    <property type="entry name" value="Pkinase"/>
    <property type="match status" value="1"/>
</dbReference>
<dbReference type="PROSITE" id="PS00109">
    <property type="entry name" value="PROTEIN_KINASE_TYR"/>
    <property type="match status" value="1"/>
</dbReference>
<dbReference type="PANTHER" id="PTHR24346:SF30">
    <property type="entry name" value="MATERNAL EMBRYONIC LEUCINE ZIPPER KINASE"/>
    <property type="match status" value="1"/>
</dbReference>
<keyword evidence="2" id="KW-0067">ATP-binding</keyword>
<dbReference type="AlphaFoldDB" id="A0ABD3LYA3"/>
<accession>A0ABD3LYA3</accession>
<reference evidence="4 5" key="1">
    <citation type="submission" date="2024-10" db="EMBL/GenBank/DDBJ databases">
        <title>Updated reference genomes for cyclostephanoid diatoms.</title>
        <authorList>
            <person name="Roberts W.R."/>
            <person name="Alverson A.J."/>
        </authorList>
    </citation>
    <scope>NUCLEOTIDE SEQUENCE [LARGE SCALE GENOMIC DNA]</scope>
    <source>
        <strain evidence="4 5">AJA232-27</strain>
    </source>
</reference>
<dbReference type="Gene3D" id="1.10.510.10">
    <property type="entry name" value="Transferase(Phosphotransferase) domain 1"/>
    <property type="match status" value="1"/>
</dbReference>
<dbReference type="EMBL" id="JALLBG020000293">
    <property type="protein sequence ID" value="KAL3756740.1"/>
    <property type="molecule type" value="Genomic_DNA"/>
</dbReference>
<keyword evidence="1" id="KW-0547">Nucleotide-binding</keyword>
<evidence type="ECO:0000256" key="2">
    <source>
        <dbReference type="ARBA" id="ARBA00022840"/>
    </source>
</evidence>
<evidence type="ECO:0000313" key="4">
    <source>
        <dbReference type="EMBL" id="KAL3756740.1"/>
    </source>
</evidence>
<feature type="domain" description="Protein kinase" evidence="3">
    <location>
        <begin position="201"/>
        <end position="517"/>
    </location>
</feature>
<dbReference type="PANTHER" id="PTHR24346">
    <property type="entry name" value="MAP/MICROTUBULE AFFINITY-REGULATING KINASE"/>
    <property type="match status" value="1"/>
</dbReference>
<dbReference type="PROSITE" id="PS50011">
    <property type="entry name" value="PROTEIN_KINASE_DOM"/>
    <property type="match status" value="1"/>
</dbReference>
<organism evidence="4 5">
    <name type="scientific">Discostella pseudostelligera</name>
    <dbReference type="NCBI Taxonomy" id="259834"/>
    <lineage>
        <taxon>Eukaryota</taxon>
        <taxon>Sar</taxon>
        <taxon>Stramenopiles</taxon>
        <taxon>Ochrophyta</taxon>
        <taxon>Bacillariophyta</taxon>
        <taxon>Coscinodiscophyceae</taxon>
        <taxon>Thalassiosirophycidae</taxon>
        <taxon>Stephanodiscales</taxon>
        <taxon>Stephanodiscaceae</taxon>
        <taxon>Discostella</taxon>
    </lineage>
</organism>
<keyword evidence="5" id="KW-1185">Reference proteome</keyword>
<protein>
    <recommendedName>
        <fullName evidence="3">Protein kinase domain-containing protein</fullName>
    </recommendedName>
</protein>
<dbReference type="InterPro" id="IPR011009">
    <property type="entry name" value="Kinase-like_dom_sf"/>
</dbReference>
<dbReference type="InterPro" id="IPR008266">
    <property type="entry name" value="Tyr_kinase_AS"/>
</dbReference>
<gene>
    <name evidence="4" type="ORF">ACHAWU_003490</name>
</gene>
<dbReference type="InterPro" id="IPR000719">
    <property type="entry name" value="Prot_kinase_dom"/>
</dbReference>
<evidence type="ECO:0000256" key="1">
    <source>
        <dbReference type="ARBA" id="ARBA00022741"/>
    </source>
</evidence>
<evidence type="ECO:0000259" key="3">
    <source>
        <dbReference type="PROSITE" id="PS50011"/>
    </source>
</evidence>
<dbReference type="SUPFAM" id="SSF56112">
    <property type="entry name" value="Protein kinase-like (PK-like)"/>
    <property type="match status" value="1"/>
</dbReference>
<evidence type="ECO:0000313" key="5">
    <source>
        <dbReference type="Proteomes" id="UP001530293"/>
    </source>
</evidence>
<dbReference type="GO" id="GO:0005524">
    <property type="term" value="F:ATP binding"/>
    <property type="evidence" value="ECO:0007669"/>
    <property type="project" value="UniProtKB-KW"/>
</dbReference>
<comment type="caution">
    <text evidence="4">The sequence shown here is derived from an EMBL/GenBank/DDBJ whole genome shotgun (WGS) entry which is preliminary data.</text>
</comment>
<dbReference type="Proteomes" id="UP001530293">
    <property type="component" value="Unassembled WGS sequence"/>
</dbReference>
<sequence>MAMAKAMTASTRTRNLTLIIHQQCIGFRAESFATSHLTFRCYIIITQTSTNTPDINIKLMTMHHDDALDRVALGVNTSIPYTIIESSGPACRPLDFPAPIVDKAMTVSVNVVNHRTGDIFRANSVLMRRPTHAKNCPSRGVDDGRIFSFEDSNNRLRGHHRRSTSDSINSGQFHVNVPSTTLRSSSPPRCDAACNFPDKAYCVRKKICNTTYGSIRLCVVLRRVNRHLVSYFASLGISDAEQAVPAWETTDELVAIKVVSWSKLQTLRGRHLEDPVKELAALQLLGTRLPHVISIMDALQDDTHLFCVFPYMPGGDLGTNLMECMKSSYTGTIDESLARNWFRQILCGISHLQKKGICHRDLCLENIMIDENRNLRIIDFGLCIRTPFADPNNRKLVCDVSANTYRRLIKTQGQCGSWKYMAPEVCMRCESFDGFAIDLWAAGIMLFKLLVGREPFGMPDAVDGNFCAISERGDLAGFLSSQGIALTDTAVDLLQNMMWSDPAKRLTLAEIVDHPWVQGIEKQCVPSPEGNESWLIKIKSIDDTEPSNLMLTGLVDSYYESATDSSTDYTIDAAESNFSSPQVSSPPGPTVESPVIAIESLSQLETKKKRRWLCFPVLKWRRAARATSLAMPSNRDFS</sequence>